<dbReference type="EC" id="3.6.4.13" evidence="7"/>
<protein>
    <recommendedName>
        <fullName evidence="7">ATP-dependent RNA helicase</fullName>
        <ecNumber evidence="7">3.6.4.13</ecNumber>
    </recommendedName>
</protein>
<dbReference type="OrthoDB" id="422663at2759"/>
<dbReference type="InterPro" id="IPR027417">
    <property type="entry name" value="P-loop_NTPase"/>
</dbReference>
<comment type="domain">
    <text evidence="7">The Q motif is unique to and characteristic of the DEAD box family of RNA helicases and controls ATP binding and hydrolysis.</text>
</comment>
<dbReference type="Pfam" id="PF13959">
    <property type="entry name" value="CTE_SPB4"/>
    <property type="match status" value="1"/>
</dbReference>
<evidence type="ECO:0000259" key="9">
    <source>
        <dbReference type="PROSITE" id="PS51194"/>
    </source>
</evidence>
<dbReference type="AlphaFoldDB" id="A0A1E7FW54"/>
<name>A0A1E7FW54_9STRA</name>
<evidence type="ECO:0000259" key="8">
    <source>
        <dbReference type="PROSITE" id="PS51192"/>
    </source>
</evidence>
<dbReference type="PANTHER" id="PTHR24031">
    <property type="entry name" value="RNA HELICASE"/>
    <property type="match status" value="1"/>
</dbReference>
<dbReference type="PROSITE" id="PS51194">
    <property type="entry name" value="HELICASE_CTER"/>
    <property type="match status" value="1"/>
</dbReference>
<dbReference type="InterPro" id="IPR000629">
    <property type="entry name" value="RNA-helicase_DEAD-box_CS"/>
</dbReference>
<keyword evidence="4 6" id="KW-0067">ATP-binding</keyword>
<dbReference type="GO" id="GO:0003723">
    <property type="term" value="F:RNA binding"/>
    <property type="evidence" value="ECO:0007669"/>
    <property type="project" value="UniProtKB-UniRule"/>
</dbReference>
<dbReference type="Pfam" id="PF00270">
    <property type="entry name" value="DEAD"/>
    <property type="match status" value="1"/>
</dbReference>
<feature type="domain" description="Helicase C-terminal" evidence="9">
    <location>
        <begin position="279"/>
        <end position="464"/>
    </location>
</feature>
<dbReference type="SMART" id="SM00487">
    <property type="entry name" value="DEXDc"/>
    <property type="match status" value="1"/>
</dbReference>
<dbReference type="FunCoup" id="A0A1E7FW54">
    <property type="interactions" value="2"/>
</dbReference>
<proteinExistence type="inferred from homology"/>
<dbReference type="Gene3D" id="3.40.50.300">
    <property type="entry name" value="P-loop containing nucleotide triphosphate hydrolases"/>
    <property type="match status" value="2"/>
</dbReference>
<dbReference type="GO" id="GO:0003724">
    <property type="term" value="F:RNA helicase activity"/>
    <property type="evidence" value="ECO:0007669"/>
    <property type="project" value="UniProtKB-EC"/>
</dbReference>
<evidence type="ECO:0000313" key="11">
    <source>
        <dbReference type="Proteomes" id="UP000095751"/>
    </source>
</evidence>
<keyword evidence="3 6" id="KW-0347">Helicase</keyword>
<accession>A0A1E7FW54</accession>
<reference evidence="10 11" key="1">
    <citation type="submission" date="2016-09" db="EMBL/GenBank/DDBJ databases">
        <title>Extensive genetic diversity and differential bi-allelic expression allows diatom success in the polar Southern Ocean.</title>
        <authorList>
            <consortium name="DOE Joint Genome Institute"/>
            <person name="Mock T."/>
            <person name="Otillar R.P."/>
            <person name="Strauss J."/>
            <person name="Dupont C."/>
            <person name="Frickenhaus S."/>
            <person name="Maumus F."/>
            <person name="Mcmullan M."/>
            <person name="Sanges R."/>
            <person name="Schmutz J."/>
            <person name="Toseland A."/>
            <person name="Valas R."/>
            <person name="Veluchamy A."/>
            <person name="Ward B.J."/>
            <person name="Allen A."/>
            <person name="Barry K."/>
            <person name="Falciatore A."/>
            <person name="Ferrante M."/>
            <person name="Fortunato A.E."/>
            <person name="Gloeckner G."/>
            <person name="Gruber A."/>
            <person name="Hipkin R."/>
            <person name="Janech M."/>
            <person name="Kroth P."/>
            <person name="Leese F."/>
            <person name="Lindquist E."/>
            <person name="Lyon B.R."/>
            <person name="Martin J."/>
            <person name="Mayer C."/>
            <person name="Parker M."/>
            <person name="Quesneville H."/>
            <person name="Raymond J."/>
            <person name="Uhlig C."/>
            <person name="Valentin K.U."/>
            <person name="Worden A.Z."/>
            <person name="Armbrust E.V."/>
            <person name="Bowler C."/>
            <person name="Green B."/>
            <person name="Moulton V."/>
            <person name="Van Oosterhout C."/>
            <person name="Grigoriev I."/>
        </authorList>
    </citation>
    <scope>NUCLEOTIDE SEQUENCE [LARGE SCALE GENOMIC DNA]</scope>
    <source>
        <strain evidence="10 11">CCMP1102</strain>
    </source>
</reference>
<keyword evidence="2 6" id="KW-0378">Hydrolase</keyword>
<gene>
    <name evidence="10" type="ORF">FRACYDRAFT_137578</name>
</gene>
<keyword evidence="11" id="KW-1185">Reference proteome</keyword>
<evidence type="ECO:0000256" key="4">
    <source>
        <dbReference type="ARBA" id="ARBA00022840"/>
    </source>
</evidence>
<comment type="function">
    <text evidence="7">RNA helicase.</text>
</comment>
<sequence>LQTPTTIQCKTIQAFQESDNAPTGKKKNILIHSETGSGKTLAYLIPILQSLSFGTQSDSKNENEAPKKISRSEMGCRCIIICPTRELAYQTLQVLEKLCQANFAGWIVPGGLLGGDSRNSEKKSLRKGLALIVATPGRLLDHLHKTQSLALSLKGKLKWLVLDEADRLLDMGLGDQIRQITQWIWSNEACASHQQPWWRSVLVSATVTPAVQALAKEKILCGNQEWIWVKSEERSGDTAQNARADIRDETRATGDSEGFANSTPGQLVQFQVTVTAKLRLSTLVAFLAQRISKGERTVVFMATCASVDFHYQLFNALEESLWDDDTKKDQDSDDITAATDDPIGLFGQKARVFKLHGSVPHAKRSQTMKEFSADSSKSKSHGADILLTTDVSARGLNLKGVDWAVQYDPPCEIADYVHRVGRVARAGKAGHSLLFMLPSERKYLEVLRTKGINTLIPLSLSSILNQASAVYCIVQDDVETQKAFKESASKVKQRKRKVTNSSKDGRKEGLLLSMARDAFLSFLRAYSTKKEAIVRSIFSSRALHFGHIARSFALKEPPKSL</sequence>
<dbReference type="GO" id="GO:0016887">
    <property type="term" value="F:ATP hydrolysis activity"/>
    <property type="evidence" value="ECO:0007669"/>
    <property type="project" value="RHEA"/>
</dbReference>
<dbReference type="PROSITE" id="PS51192">
    <property type="entry name" value="HELICASE_ATP_BIND_1"/>
    <property type="match status" value="1"/>
</dbReference>
<dbReference type="SMART" id="SM00490">
    <property type="entry name" value="HELICc"/>
    <property type="match status" value="1"/>
</dbReference>
<dbReference type="InterPro" id="IPR014001">
    <property type="entry name" value="Helicase_ATP-bd"/>
</dbReference>
<dbReference type="SMART" id="SM01178">
    <property type="entry name" value="DUF4217"/>
    <property type="match status" value="1"/>
</dbReference>
<evidence type="ECO:0000256" key="5">
    <source>
        <dbReference type="ARBA" id="ARBA00022884"/>
    </source>
</evidence>
<evidence type="ECO:0000256" key="1">
    <source>
        <dbReference type="ARBA" id="ARBA00022741"/>
    </source>
</evidence>
<comment type="catalytic activity">
    <reaction evidence="7">
        <text>ATP + H2O = ADP + phosphate + H(+)</text>
        <dbReference type="Rhea" id="RHEA:13065"/>
        <dbReference type="ChEBI" id="CHEBI:15377"/>
        <dbReference type="ChEBI" id="CHEBI:15378"/>
        <dbReference type="ChEBI" id="CHEBI:30616"/>
        <dbReference type="ChEBI" id="CHEBI:43474"/>
        <dbReference type="ChEBI" id="CHEBI:456216"/>
        <dbReference type="EC" id="3.6.4.13"/>
    </reaction>
</comment>
<comment type="similarity">
    <text evidence="6">Belongs to the DEAD box helicase family.</text>
</comment>
<dbReference type="InterPro" id="IPR011545">
    <property type="entry name" value="DEAD/DEAH_box_helicase_dom"/>
</dbReference>
<dbReference type="EMBL" id="KV784353">
    <property type="protein sequence ID" value="OEU22398.1"/>
    <property type="molecule type" value="Genomic_DNA"/>
</dbReference>
<evidence type="ECO:0000313" key="10">
    <source>
        <dbReference type="EMBL" id="OEU22398.1"/>
    </source>
</evidence>
<dbReference type="KEGG" id="fcy:FRACYDRAFT_137578"/>
<dbReference type="InParanoid" id="A0A1E7FW54"/>
<organism evidence="10 11">
    <name type="scientific">Fragilariopsis cylindrus CCMP1102</name>
    <dbReference type="NCBI Taxonomy" id="635003"/>
    <lineage>
        <taxon>Eukaryota</taxon>
        <taxon>Sar</taxon>
        <taxon>Stramenopiles</taxon>
        <taxon>Ochrophyta</taxon>
        <taxon>Bacillariophyta</taxon>
        <taxon>Bacillariophyceae</taxon>
        <taxon>Bacillariophycidae</taxon>
        <taxon>Bacillariales</taxon>
        <taxon>Bacillariaceae</taxon>
        <taxon>Fragilariopsis</taxon>
    </lineage>
</organism>
<dbReference type="SUPFAM" id="SSF52540">
    <property type="entry name" value="P-loop containing nucleoside triphosphate hydrolases"/>
    <property type="match status" value="1"/>
</dbReference>
<evidence type="ECO:0000256" key="3">
    <source>
        <dbReference type="ARBA" id="ARBA00022806"/>
    </source>
</evidence>
<feature type="non-terminal residue" evidence="10">
    <location>
        <position position="561"/>
    </location>
</feature>
<dbReference type="PROSITE" id="PS00039">
    <property type="entry name" value="DEAD_ATP_HELICASE"/>
    <property type="match status" value="1"/>
</dbReference>
<dbReference type="Proteomes" id="UP000095751">
    <property type="component" value="Unassembled WGS sequence"/>
</dbReference>
<feature type="domain" description="Helicase ATP-binding" evidence="8">
    <location>
        <begin position="20"/>
        <end position="225"/>
    </location>
</feature>
<keyword evidence="5 7" id="KW-0694">RNA-binding</keyword>
<evidence type="ECO:0000256" key="2">
    <source>
        <dbReference type="ARBA" id="ARBA00022801"/>
    </source>
</evidence>
<dbReference type="InterPro" id="IPR025313">
    <property type="entry name" value="SPB4-like_CTE"/>
</dbReference>
<dbReference type="CDD" id="cd18787">
    <property type="entry name" value="SF2_C_DEAD"/>
    <property type="match status" value="1"/>
</dbReference>
<evidence type="ECO:0000256" key="6">
    <source>
        <dbReference type="RuleBase" id="RU000492"/>
    </source>
</evidence>
<dbReference type="GO" id="GO:0005524">
    <property type="term" value="F:ATP binding"/>
    <property type="evidence" value="ECO:0007669"/>
    <property type="project" value="UniProtKB-UniRule"/>
</dbReference>
<evidence type="ECO:0000256" key="7">
    <source>
        <dbReference type="RuleBase" id="RU365068"/>
    </source>
</evidence>
<dbReference type="Pfam" id="PF00271">
    <property type="entry name" value="Helicase_C"/>
    <property type="match status" value="1"/>
</dbReference>
<dbReference type="InterPro" id="IPR001650">
    <property type="entry name" value="Helicase_C-like"/>
</dbReference>
<feature type="non-terminal residue" evidence="10">
    <location>
        <position position="1"/>
    </location>
</feature>
<keyword evidence="1 6" id="KW-0547">Nucleotide-binding</keyword>